<sequence>METSACIKALVFATTHYYNNKTDSTLVHLQRQLDVMIGVTDQRSNSKYFLPPQLAATECLTCLVDVLSDPSTVPHLSLKCIQLLGNLGE</sequence>
<evidence type="ECO:0000313" key="1">
    <source>
        <dbReference type="EMBL" id="KOF82919.1"/>
    </source>
</evidence>
<reference evidence="1" key="1">
    <citation type="submission" date="2015-07" db="EMBL/GenBank/DDBJ databases">
        <title>MeaNS - Measles Nucleotide Surveillance Program.</title>
        <authorList>
            <person name="Tran T."/>
            <person name="Druce J."/>
        </authorList>
    </citation>
    <scope>NUCLEOTIDE SEQUENCE</scope>
    <source>
        <strain evidence="1">UCB-OBI-ISO-001</strain>
        <tissue evidence="1">Gonad</tissue>
    </source>
</reference>
<name>A0A0L8H1B7_OCTBM</name>
<proteinExistence type="predicted"/>
<protein>
    <submittedName>
        <fullName evidence="1">Uncharacterized protein</fullName>
    </submittedName>
</protein>
<dbReference type="InterPro" id="IPR042510">
    <property type="entry name" value="CIP2A"/>
</dbReference>
<dbReference type="EMBL" id="KQ419607">
    <property type="protein sequence ID" value="KOF82919.1"/>
    <property type="molecule type" value="Genomic_DNA"/>
</dbReference>
<dbReference type="STRING" id="37653.A0A0L8H1B7"/>
<dbReference type="AlphaFoldDB" id="A0A0L8H1B7"/>
<dbReference type="PANTHER" id="PTHR23161:SF2">
    <property type="entry name" value="PROTEIN CIP2A"/>
    <property type="match status" value="1"/>
</dbReference>
<gene>
    <name evidence="1" type="ORF">OCBIM_22024667mg</name>
</gene>
<dbReference type="EMBL" id="KQ419607">
    <property type="protein sequence ID" value="KOF82920.1"/>
    <property type="molecule type" value="Genomic_DNA"/>
</dbReference>
<organism evidence="1">
    <name type="scientific">Octopus bimaculoides</name>
    <name type="common">California two-spotted octopus</name>
    <dbReference type="NCBI Taxonomy" id="37653"/>
    <lineage>
        <taxon>Eukaryota</taxon>
        <taxon>Metazoa</taxon>
        <taxon>Spiralia</taxon>
        <taxon>Lophotrochozoa</taxon>
        <taxon>Mollusca</taxon>
        <taxon>Cephalopoda</taxon>
        <taxon>Coleoidea</taxon>
        <taxon>Octopodiformes</taxon>
        <taxon>Octopoda</taxon>
        <taxon>Incirrata</taxon>
        <taxon>Octopodidae</taxon>
        <taxon>Octopus</taxon>
    </lineage>
</organism>
<accession>A0A0L8H1B7</accession>
<dbReference type="PANTHER" id="PTHR23161">
    <property type="entry name" value="PROTEIN CIP2A"/>
    <property type="match status" value="1"/>
</dbReference>